<name>A0ABP9IR56_9ACTN</name>
<dbReference type="InterPro" id="IPR011059">
    <property type="entry name" value="Metal-dep_hydrolase_composite"/>
</dbReference>
<dbReference type="RefSeq" id="WP_226024493.1">
    <property type="nucleotide sequence ID" value="NZ_BAABIV010000029.1"/>
</dbReference>
<dbReference type="Proteomes" id="UP001500610">
    <property type="component" value="Unassembled WGS sequence"/>
</dbReference>
<dbReference type="NCBIfam" id="TIGR01409">
    <property type="entry name" value="TAT_signal_seq"/>
    <property type="match status" value="1"/>
</dbReference>
<evidence type="ECO:0000313" key="5">
    <source>
        <dbReference type="Proteomes" id="UP001500610"/>
    </source>
</evidence>
<comment type="caution">
    <text evidence="4">The sequence shown here is derived from an EMBL/GenBank/DDBJ whole genome shotgun (WGS) entry which is preliminary data.</text>
</comment>
<dbReference type="Pfam" id="PF01979">
    <property type="entry name" value="Amidohydro_1"/>
    <property type="match status" value="1"/>
</dbReference>
<dbReference type="InterPro" id="IPR032466">
    <property type="entry name" value="Metal_Hydrolase"/>
</dbReference>
<feature type="compositionally biased region" description="Basic and acidic residues" evidence="2">
    <location>
        <begin position="52"/>
        <end position="62"/>
    </location>
</feature>
<keyword evidence="5" id="KW-1185">Reference proteome</keyword>
<evidence type="ECO:0000256" key="2">
    <source>
        <dbReference type="SAM" id="MobiDB-lite"/>
    </source>
</evidence>
<dbReference type="Gene3D" id="2.30.40.10">
    <property type="entry name" value="Urease, subunit C, domain 1"/>
    <property type="match status" value="1"/>
</dbReference>
<dbReference type="SUPFAM" id="SSF51338">
    <property type="entry name" value="Composite domain of metallo-dependent hydrolases"/>
    <property type="match status" value="1"/>
</dbReference>
<feature type="region of interest" description="Disordered" evidence="2">
    <location>
        <begin position="43"/>
        <end position="66"/>
    </location>
</feature>
<organism evidence="4 5">
    <name type="scientific">Streptomyces hyderabadensis</name>
    <dbReference type="NCBI Taxonomy" id="598549"/>
    <lineage>
        <taxon>Bacteria</taxon>
        <taxon>Bacillati</taxon>
        <taxon>Actinomycetota</taxon>
        <taxon>Actinomycetes</taxon>
        <taxon>Kitasatosporales</taxon>
        <taxon>Streptomycetaceae</taxon>
        <taxon>Streptomyces</taxon>
    </lineage>
</organism>
<dbReference type="InterPro" id="IPR006311">
    <property type="entry name" value="TAT_signal"/>
</dbReference>
<dbReference type="EMBL" id="BAABIV010000029">
    <property type="protein sequence ID" value="GAA5006953.1"/>
    <property type="molecule type" value="Genomic_DNA"/>
</dbReference>
<proteinExistence type="predicted"/>
<accession>A0ABP9IR56</accession>
<dbReference type="PANTHER" id="PTHR43794">
    <property type="entry name" value="AMINOHYDROLASE SSNA-RELATED"/>
    <property type="match status" value="1"/>
</dbReference>
<gene>
    <name evidence="4" type="ORF">GCM10023257_61370</name>
</gene>
<keyword evidence="1" id="KW-0378">Hydrolase</keyword>
<dbReference type="PANTHER" id="PTHR43794:SF11">
    <property type="entry name" value="AMIDOHYDROLASE-RELATED DOMAIN-CONTAINING PROTEIN"/>
    <property type="match status" value="1"/>
</dbReference>
<dbReference type="InterPro" id="IPR019546">
    <property type="entry name" value="TAT_signal_bac_arc"/>
</dbReference>
<sequence>MIGRAGDESESGESAAARQGRRGFLKASAAAAAGAGLFTVGSAAPSAAQEGGGDRPPKDTGRPGRRYLIRGGAVMSMDPDVGDFETADVLVEGKKIVDVRPGIRAAGADVIDARGRIVVPGFADTHHHQFETALRGTLADAVLFDDHSGSPSAVPNYADFVLTRMAPAYRPQDVYINVLFSGLTQLDAGITTVHDTSQIHHSPEHSDASVQALVDSGRRSVLQYTAGDARPESRFPEDAHRLRNRWFSSDDQLVGMAMGGEFYAGGEESWSRAWKIGRQLGLQITAHVVSGSGVGPVVDDFAQGTAGIDKDLGAGDDTLFIHMTGVSDMAWRRFRDAGVQVSAAFPIEMAMRHGTPPILKMQELGMEPSLSSDVETTMAPDPFTLMRSAFTMQRMLVNQMILEQGDFMPPDHWPTPAEGTPDLLTVRDVLRFATLNGAKHLRLDHKSGSLTPGKEADIVLLDATAPHVTPLNNVPGAVVSLMDRSNVETVIVAGKVRKWRGRLLDVDLHRLSGELEASRDHLFKTVGVKRDLFGPS</sequence>
<evidence type="ECO:0000259" key="3">
    <source>
        <dbReference type="Pfam" id="PF01979"/>
    </source>
</evidence>
<evidence type="ECO:0000256" key="1">
    <source>
        <dbReference type="ARBA" id="ARBA00022801"/>
    </source>
</evidence>
<dbReference type="Gene3D" id="3.20.20.140">
    <property type="entry name" value="Metal-dependent hydrolases"/>
    <property type="match status" value="1"/>
</dbReference>
<feature type="region of interest" description="Disordered" evidence="2">
    <location>
        <begin position="1"/>
        <end position="21"/>
    </location>
</feature>
<dbReference type="InterPro" id="IPR050287">
    <property type="entry name" value="MTA/SAH_deaminase"/>
</dbReference>
<dbReference type="InterPro" id="IPR006680">
    <property type="entry name" value="Amidohydro-rel"/>
</dbReference>
<dbReference type="PROSITE" id="PS51318">
    <property type="entry name" value="TAT"/>
    <property type="match status" value="1"/>
</dbReference>
<reference evidence="5" key="1">
    <citation type="journal article" date="2019" name="Int. J. Syst. Evol. Microbiol.">
        <title>The Global Catalogue of Microorganisms (GCM) 10K type strain sequencing project: providing services to taxonomists for standard genome sequencing and annotation.</title>
        <authorList>
            <consortium name="The Broad Institute Genomics Platform"/>
            <consortium name="The Broad Institute Genome Sequencing Center for Infectious Disease"/>
            <person name="Wu L."/>
            <person name="Ma J."/>
        </authorList>
    </citation>
    <scope>NUCLEOTIDE SEQUENCE [LARGE SCALE GENOMIC DNA]</scope>
    <source>
        <strain evidence="5">JCM 17657</strain>
    </source>
</reference>
<evidence type="ECO:0000313" key="4">
    <source>
        <dbReference type="EMBL" id="GAA5006953.1"/>
    </source>
</evidence>
<dbReference type="SUPFAM" id="SSF51556">
    <property type="entry name" value="Metallo-dependent hydrolases"/>
    <property type="match status" value="1"/>
</dbReference>
<protein>
    <submittedName>
        <fullName evidence="4">Amidohydrolase family protein</fullName>
    </submittedName>
</protein>
<feature type="domain" description="Amidohydrolase-related" evidence="3">
    <location>
        <begin position="117"/>
        <end position="496"/>
    </location>
</feature>